<reference evidence="2" key="1">
    <citation type="submission" date="2015-02" db="EMBL/GenBank/DDBJ databases">
        <authorList>
            <person name="Chooi Y.-H."/>
        </authorList>
    </citation>
    <scope>NUCLEOTIDE SEQUENCE [LARGE SCALE GENOMIC DNA]</scope>
    <source>
        <strain evidence="2">strain Y</strain>
    </source>
</reference>
<name>A0A0D6JB99_9HYPH</name>
<evidence type="ECO:0000313" key="1">
    <source>
        <dbReference type="EMBL" id="CPR16207.1"/>
    </source>
</evidence>
<dbReference type="KEGG" id="fiy:BN1229_v1_0702"/>
<evidence type="ECO:0000313" key="2">
    <source>
        <dbReference type="Proteomes" id="UP000033187"/>
    </source>
</evidence>
<proteinExistence type="predicted"/>
<gene>
    <name evidence="1" type="ORF">YBN1229_v1_0702</name>
</gene>
<keyword evidence="2" id="KW-1185">Reference proteome</keyword>
<dbReference type="EMBL" id="LN829119">
    <property type="protein sequence ID" value="CPR16207.1"/>
    <property type="molecule type" value="Genomic_DNA"/>
</dbReference>
<accession>A0A0D6JB99</accession>
<sequence>MACVIVALGCRFWSLGEGALGVGLAGECHPARKPLVNLLAAVAREGLADDLFFRLAGAGEVAGGGFLADDFAQHGVDDFPVTVKVEEGIIGLPRFGDVDAHGLAEDVDDGSAEGEGFGGERGQDGENVVVGQGLQVREDGRHPGAVGRAADGVLVRHVGGIVFQVG</sequence>
<dbReference type="Proteomes" id="UP000033187">
    <property type="component" value="Chromosome 1"/>
</dbReference>
<dbReference type="AlphaFoldDB" id="A0A0D6JB99"/>
<organism evidence="1 2">
    <name type="scientific">Candidatus Filomicrobium marinum</name>
    <dbReference type="NCBI Taxonomy" id="1608628"/>
    <lineage>
        <taxon>Bacteria</taxon>
        <taxon>Pseudomonadati</taxon>
        <taxon>Pseudomonadota</taxon>
        <taxon>Alphaproteobacteria</taxon>
        <taxon>Hyphomicrobiales</taxon>
        <taxon>Hyphomicrobiaceae</taxon>
        <taxon>Filomicrobium</taxon>
    </lineage>
</organism>
<dbReference type="KEGG" id="fil:BN1229_v1_0699"/>
<protein>
    <submittedName>
        <fullName evidence="1">Uncharacterized protein</fullName>
    </submittedName>
</protein>